<dbReference type="InterPro" id="IPR001647">
    <property type="entry name" value="HTH_TetR"/>
</dbReference>
<keyword evidence="1" id="KW-0805">Transcription regulation</keyword>
<dbReference type="SUPFAM" id="SSF48498">
    <property type="entry name" value="Tetracyclin repressor-like, C-terminal domain"/>
    <property type="match status" value="1"/>
</dbReference>
<dbReference type="RefSeq" id="WP_100003358.1">
    <property type="nucleotide sequence ID" value="NZ_CP017943.1"/>
</dbReference>
<dbReference type="EMBL" id="MZMT01000021">
    <property type="protein sequence ID" value="PIO45285.1"/>
    <property type="molecule type" value="Genomic_DNA"/>
</dbReference>
<dbReference type="GO" id="GO:0003700">
    <property type="term" value="F:DNA-binding transcription factor activity"/>
    <property type="evidence" value="ECO:0007669"/>
    <property type="project" value="TreeGrafter"/>
</dbReference>
<reference evidence="6 7" key="1">
    <citation type="journal article" date="2017" name="Int J Environ Stud">
        <title>Does the Miocene-Pliocene relict legume Oxytropis triphylla form nitrogen-fixing nodules with a combination of bacterial strains?</title>
        <authorList>
            <person name="Safronova V."/>
            <person name="Belimov A."/>
            <person name="Sazanova A."/>
            <person name="Kuznetsova I."/>
            <person name="Popova J."/>
            <person name="Andronov E."/>
            <person name="Verkhozina A."/>
            <person name="Tikhonovich I."/>
        </authorList>
    </citation>
    <scope>NUCLEOTIDE SEQUENCE [LARGE SCALE GENOMIC DNA]</scope>
    <source>
        <strain evidence="6 7">Tri-38</strain>
    </source>
</reference>
<evidence type="ECO:0000256" key="1">
    <source>
        <dbReference type="ARBA" id="ARBA00023015"/>
    </source>
</evidence>
<dbReference type="GO" id="GO:0000976">
    <property type="term" value="F:transcription cis-regulatory region binding"/>
    <property type="evidence" value="ECO:0007669"/>
    <property type="project" value="TreeGrafter"/>
</dbReference>
<keyword evidence="7" id="KW-1185">Reference proteome</keyword>
<dbReference type="SUPFAM" id="SSF46689">
    <property type="entry name" value="Homeodomain-like"/>
    <property type="match status" value="1"/>
</dbReference>
<evidence type="ECO:0000313" key="6">
    <source>
        <dbReference type="EMBL" id="PIO45285.1"/>
    </source>
</evidence>
<sequence length="211" mass="23206">MAALRALQKERRIQAILAAAGEEFRNVGFSEAKIEVIATKAEVAPATIYNYFGDKAGLLLEMFRDHSMQTRGLMVQAVQNPPDDPLEAIDRYFAAVFDHSMHDLSRELWCEAYAASYSAPAATLGGIVSETDARLFKDMKSLFGTLQERKSLGSAIAASDLAEIALAVGNLQWSRFLTGQIDLEVARTEAIRQIRILLDRANVKPTSAVSR</sequence>
<protein>
    <recommendedName>
        <fullName evidence="5">HTH tetR-type domain-containing protein</fullName>
    </recommendedName>
</protein>
<organism evidence="6 7">
    <name type="scientific">Phyllobacterium zundukense</name>
    <dbReference type="NCBI Taxonomy" id="1867719"/>
    <lineage>
        <taxon>Bacteria</taxon>
        <taxon>Pseudomonadati</taxon>
        <taxon>Pseudomonadota</taxon>
        <taxon>Alphaproteobacteria</taxon>
        <taxon>Hyphomicrobiales</taxon>
        <taxon>Phyllobacteriaceae</taxon>
        <taxon>Phyllobacterium</taxon>
    </lineage>
</organism>
<dbReference type="Pfam" id="PF00440">
    <property type="entry name" value="TetR_N"/>
    <property type="match status" value="1"/>
</dbReference>
<evidence type="ECO:0000256" key="2">
    <source>
        <dbReference type="ARBA" id="ARBA00023125"/>
    </source>
</evidence>
<dbReference type="PROSITE" id="PS50977">
    <property type="entry name" value="HTH_TETR_2"/>
    <property type="match status" value="1"/>
</dbReference>
<dbReference type="OrthoDB" id="7185252at2"/>
<gene>
    <name evidence="6" type="ORF">B5P45_08490</name>
</gene>
<accession>A0A2N9W0L7</accession>
<evidence type="ECO:0000256" key="3">
    <source>
        <dbReference type="ARBA" id="ARBA00023163"/>
    </source>
</evidence>
<feature type="domain" description="HTH tetR-type" evidence="5">
    <location>
        <begin position="10"/>
        <end position="70"/>
    </location>
</feature>
<dbReference type="PRINTS" id="PR00455">
    <property type="entry name" value="HTHTETR"/>
</dbReference>
<dbReference type="AlphaFoldDB" id="A0A2N9W0L7"/>
<comment type="caution">
    <text evidence="6">The sequence shown here is derived from an EMBL/GenBank/DDBJ whole genome shotgun (WGS) entry which is preliminary data.</text>
</comment>
<dbReference type="KEGG" id="pht:BLM14_27695"/>
<name>A0A2N9W0L7_9HYPH</name>
<dbReference type="PANTHER" id="PTHR30055:SF234">
    <property type="entry name" value="HTH-TYPE TRANSCRIPTIONAL REGULATOR BETI"/>
    <property type="match status" value="1"/>
</dbReference>
<keyword evidence="2 4" id="KW-0238">DNA-binding</keyword>
<dbReference type="InterPro" id="IPR036271">
    <property type="entry name" value="Tet_transcr_reg_TetR-rel_C_sf"/>
</dbReference>
<evidence type="ECO:0000259" key="5">
    <source>
        <dbReference type="PROSITE" id="PS50977"/>
    </source>
</evidence>
<dbReference type="Gene3D" id="1.10.357.10">
    <property type="entry name" value="Tetracycline Repressor, domain 2"/>
    <property type="match status" value="1"/>
</dbReference>
<evidence type="ECO:0000313" key="7">
    <source>
        <dbReference type="Proteomes" id="UP000232163"/>
    </source>
</evidence>
<evidence type="ECO:0000256" key="4">
    <source>
        <dbReference type="PROSITE-ProRule" id="PRU00335"/>
    </source>
</evidence>
<proteinExistence type="predicted"/>
<feature type="DNA-binding region" description="H-T-H motif" evidence="4">
    <location>
        <begin position="33"/>
        <end position="52"/>
    </location>
</feature>
<dbReference type="PANTHER" id="PTHR30055">
    <property type="entry name" value="HTH-TYPE TRANSCRIPTIONAL REGULATOR RUTR"/>
    <property type="match status" value="1"/>
</dbReference>
<dbReference type="InterPro" id="IPR009057">
    <property type="entry name" value="Homeodomain-like_sf"/>
</dbReference>
<dbReference type="Proteomes" id="UP000232163">
    <property type="component" value="Unassembled WGS sequence"/>
</dbReference>
<dbReference type="InterPro" id="IPR050109">
    <property type="entry name" value="HTH-type_TetR-like_transc_reg"/>
</dbReference>
<keyword evidence="3" id="KW-0804">Transcription</keyword>